<dbReference type="PANTHER" id="PTHR13504:SF38">
    <property type="entry name" value="FIDO DOMAIN-CONTAINING PROTEIN"/>
    <property type="match status" value="1"/>
</dbReference>
<dbReference type="Proteomes" id="UP000199139">
    <property type="component" value="Unassembled WGS sequence"/>
</dbReference>
<name>A0A1I6STE4_9BACI</name>
<dbReference type="Gene3D" id="1.10.3290.10">
    <property type="entry name" value="Fido-like domain"/>
    <property type="match status" value="1"/>
</dbReference>
<sequence length="232" mass="26875">MLKLKDKTWNGVMEMKDKYNLTAKENIFLAKKTLVENIYYTAKIEGVNVTFPQTKTIVEGMSVSNVDVDDIQKVLNLRNAWRYTLNNIEKPFDLSFAKKINEFVAYNESIEWGVLRSGNVGISGVDYQPSIPVEADILTDIKQLFSIACPTERALTYMLWAMRKQLFWDGNKRTSIISANKIMIEHGVGIMTIEEKHLEEFNEKLSQFYETNDHTHMLQFLYDKCIFGIDYA</sequence>
<evidence type="ECO:0000313" key="3">
    <source>
        <dbReference type="EMBL" id="GEM04223.1"/>
    </source>
</evidence>
<dbReference type="AlphaFoldDB" id="A0A1I6STE4"/>
<dbReference type="InterPro" id="IPR040198">
    <property type="entry name" value="Fido_containing"/>
</dbReference>
<dbReference type="STRING" id="306541.SAMN05421668_11078"/>
<dbReference type="PROSITE" id="PS51459">
    <property type="entry name" value="FIDO"/>
    <property type="match status" value="1"/>
</dbReference>
<dbReference type="SUPFAM" id="SSF140931">
    <property type="entry name" value="Fic-like"/>
    <property type="match status" value="1"/>
</dbReference>
<organism evidence="4 5">
    <name type="scientific">Halolactibacillus miurensis</name>
    <dbReference type="NCBI Taxonomy" id="306541"/>
    <lineage>
        <taxon>Bacteria</taxon>
        <taxon>Bacillati</taxon>
        <taxon>Bacillota</taxon>
        <taxon>Bacilli</taxon>
        <taxon>Bacillales</taxon>
        <taxon>Bacillaceae</taxon>
        <taxon>Halolactibacillus</taxon>
    </lineage>
</organism>
<dbReference type="PANTHER" id="PTHR13504">
    <property type="entry name" value="FIDO DOMAIN-CONTAINING PROTEIN DDB_G0283145"/>
    <property type="match status" value="1"/>
</dbReference>
<dbReference type="Proteomes" id="UP000321773">
    <property type="component" value="Unassembled WGS sequence"/>
</dbReference>
<evidence type="ECO:0000259" key="2">
    <source>
        <dbReference type="PROSITE" id="PS51459"/>
    </source>
</evidence>
<reference evidence="3 6" key="2">
    <citation type="submission" date="2019-07" db="EMBL/GenBank/DDBJ databases">
        <title>Whole genome shotgun sequence of Halolactibacillus miurensis NBRC 100873.</title>
        <authorList>
            <person name="Hosoyama A."/>
            <person name="Uohara A."/>
            <person name="Ohji S."/>
            <person name="Ichikawa N."/>
        </authorList>
    </citation>
    <scope>NUCLEOTIDE SEQUENCE [LARGE SCALE GENOMIC DNA]</scope>
    <source>
        <strain evidence="3 6">NBRC 100873</strain>
    </source>
</reference>
<evidence type="ECO:0000313" key="4">
    <source>
        <dbReference type="EMBL" id="SFS80187.1"/>
    </source>
</evidence>
<reference evidence="4 5" key="1">
    <citation type="submission" date="2016-10" db="EMBL/GenBank/DDBJ databases">
        <authorList>
            <person name="de Groot N.N."/>
        </authorList>
    </citation>
    <scope>NUCLEOTIDE SEQUENCE [LARGE SCALE GENOMIC DNA]</scope>
    <source>
        <strain evidence="4 5">DSM 17074</strain>
    </source>
</reference>
<dbReference type="InterPro" id="IPR036597">
    <property type="entry name" value="Fido-like_dom_sf"/>
</dbReference>
<dbReference type="RefSeq" id="WP_246806757.1">
    <property type="nucleotide sequence ID" value="NZ_BJWJ01000009.1"/>
</dbReference>
<evidence type="ECO:0000256" key="1">
    <source>
        <dbReference type="PIRSR" id="PIRSR640198-3"/>
    </source>
</evidence>
<feature type="site" description="Important for autoinhibition of adenylyltransferase activity" evidence="1">
    <location>
        <position position="45"/>
    </location>
</feature>
<evidence type="ECO:0000313" key="6">
    <source>
        <dbReference type="Proteomes" id="UP000321773"/>
    </source>
</evidence>
<gene>
    <name evidence="3" type="ORF">HMI01_12110</name>
    <name evidence="4" type="ORF">SAMN05421668_11078</name>
</gene>
<feature type="domain" description="Fido" evidence="2">
    <location>
        <begin position="92"/>
        <end position="223"/>
    </location>
</feature>
<keyword evidence="6" id="KW-1185">Reference proteome</keyword>
<dbReference type="InterPro" id="IPR003812">
    <property type="entry name" value="Fido"/>
</dbReference>
<evidence type="ECO:0000313" key="5">
    <source>
        <dbReference type="Proteomes" id="UP000199139"/>
    </source>
</evidence>
<dbReference type="EMBL" id="BJWJ01000009">
    <property type="protein sequence ID" value="GEM04223.1"/>
    <property type="molecule type" value="Genomic_DNA"/>
</dbReference>
<proteinExistence type="predicted"/>
<accession>A0A1I6STE4</accession>
<protein>
    <recommendedName>
        <fullName evidence="2">Fido domain-containing protein</fullName>
    </recommendedName>
</protein>
<dbReference type="EMBL" id="FPAI01000010">
    <property type="protein sequence ID" value="SFS80187.1"/>
    <property type="molecule type" value="Genomic_DNA"/>
</dbReference>